<evidence type="ECO:0000313" key="2">
    <source>
        <dbReference type="EMBL" id="KPL72233.1"/>
    </source>
</evidence>
<feature type="region of interest" description="Disordered" evidence="1">
    <location>
        <begin position="114"/>
        <end position="157"/>
    </location>
</feature>
<dbReference type="OrthoDB" id="491020at2"/>
<dbReference type="EMBL" id="LGCL01000039">
    <property type="protein sequence ID" value="KPL72233.1"/>
    <property type="molecule type" value="Genomic_DNA"/>
</dbReference>
<accession>A0A0P6WT21</accession>
<dbReference type="AlphaFoldDB" id="A0A0P6WT21"/>
<evidence type="ECO:0008006" key="4">
    <source>
        <dbReference type="Google" id="ProtNLM"/>
    </source>
</evidence>
<reference evidence="2 3" key="1">
    <citation type="submission" date="2015-07" db="EMBL/GenBank/DDBJ databases">
        <title>Genome sequence of Ornatilinea apprima DSM 23815.</title>
        <authorList>
            <person name="Hemp J."/>
            <person name="Ward L.M."/>
            <person name="Pace L.A."/>
            <person name="Fischer W.W."/>
        </authorList>
    </citation>
    <scope>NUCLEOTIDE SEQUENCE [LARGE SCALE GENOMIC DNA]</scope>
    <source>
        <strain evidence="2 3">P3M-1</strain>
    </source>
</reference>
<dbReference type="InterPro" id="IPR036390">
    <property type="entry name" value="WH_DNA-bd_sf"/>
</dbReference>
<comment type="caution">
    <text evidence="2">The sequence shown here is derived from an EMBL/GenBank/DDBJ whole genome shotgun (WGS) entry which is preliminary data.</text>
</comment>
<dbReference type="Pfam" id="PF13730">
    <property type="entry name" value="HTH_36"/>
    <property type="match status" value="1"/>
</dbReference>
<sequence length="321" mass="35722">MDEEILNNIMEVNHHKYYFEIPNMVDDLELSPYAFRLYAHLKRVAGENGASWQSNSTLAKVCKMSAGSVVNAKRELQDAGLIVVTLETTKDNNRYHNITIVDIWANNFKKFTQNGVGRSSGEHPSSPGEHPPSPGELKNNPIKNNPVKNNPNTCAVPRRERVTAAKKQGDLLDGILSFAEKSEDPLANFPEAVKPTLKAFLDLWKIDPPRPPQRGRGGTFAQWIKEAQDLQSACRDYPLNKVLQAVYSDWLKSTYCVDHPGAILRSVRGKVIEFRAKGVQAETPKVGLENYDPAEVAEFQAKLNQARQNSSSGLSPFPGVE</sequence>
<organism evidence="2 3">
    <name type="scientific">Ornatilinea apprima</name>
    <dbReference type="NCBI Taxonomy" id="1134406"/>
    <lineage>
        <taxon>Bacteria</taxon>
        <taxon>Bacillati</taxon>
        <taxon>Chloroflexota</taxon>
        <taxon>Anaerolineae</taxon>
        <taxon>Anaerolineales</taxon>
        <taxon>Anaerolineaceae</taxon>
        <taxon>Ornatilinea</taxon>
    </lineage>
</organism>
<protein>
    <recommendedName>
        <fullName evidence="4">Bacteriophage lambda Replication protein O N-terminal domain-containing protein</fullName>
    </recommendedName>
</protein>
<evidence type="ECO:0000313" key="3">
    <source>
        <dbReference type="Proteomes" id="UP000050417"/>
    </source>
</evidence>
<dbReference type="InterPro" id="IPR036388">
    <property type="entry name" value="WH-like_DNA-bd_sf"/>
</dbReference>
<dbReference type="Gene3D" id="1.10.10.10">
    <property type="entry name" value="Winged helix-like DNA-binding domain superfamily/Winged helix DNA-binding domain"/>
    <property type="match status" value="1"/>
</dbReference>
<keyword evidence="3" id="KW-1185">Reference proteome</keyword>
<dbReference type="STRING" id="1134406.ADN00_15550"/>
<dbReference type="SUPFAM" id="SSF46785">
    <property type="entry name" value="Winged helix' DNA-binding domain"/>
    <property type="match status" value="1"/>
</dbReference>
<dbReference type="RefSeq" id="WP_075063947.1">
    <property type="nucleotide sequence ID" value="NZ_LGCL01000039.1"/>
</dbReference>
<feature type="compositionally biased region" description="Low complexity" evidence="1">
    <location>
        <begin position="135"/>
        <end position="152"/>
    </location>
</feature>
<proteinExistence type="predicted"/>
<dbReference type="Proteomes" id="UP000050417">
    <property type="component" value="Unassembled WGS sequence"/>
</dbReference>
<gene>
    <name evidence="2" type="ORF">ADN00_15550</name>
</gene>
<name>A0A0P6WT21_9CHLR</name>
<evidence type="ECO:0000256" key="1">
    <source>
        <dbReference type="SAM" id="MobiDB-lite"/>
    </source>
</evidence>